<evidence type="ECO:0000313" key="12">
    <source>
        <dbReference type="EMBL" id="KAK5943726.1"/>
    </source>
</evidence>
<evidence type="ECO:0000256" key="3">
    <source>
        <dbReference type="ARBA" id="ARBA00022729"/>
    </source>
</evidence>
<dbReference type="GeneID" id="89998183"/>
<evidence type="ECO:0000256" key="6">
    <source>
        <dbReference type="ARBA" id="ARBA00023098"/>
    </source>
</evidence>
<evidence type="ECO:0000256" key="9">
    <source>
        <dbReference type="PROSITE-ProRule" id="PRU00555"/>
    </source>
</evidence>
<reference evidence="12 13" key="1">
    <citation type="journal article" date="2023" name="Res Sq">
        <title>Genomic and morphological characterization of Knufia obscura isolated from the Mars 2020 spacecraft assembly facility.</title>
        <authorList>
            <person name="Chander A.M."/>
            <person name="Teixeira M.M."/>
            <person name="Singh N.K."/>
            <person name="Williams M.P."/>
            <person name="Parker C.W."/>
            <person name="Leo P."/>
            <person name="Stajich J.E."/>
            <person name="Torok T."/>
            <person name="Tighe S."/>
            <person name="Mason C.E."/>
            <person name="Venkateswaran K."/>
        </authorList>
    </citation>
    <scope>NUCLEOTIDE SEQUENCE [LARGE SCALE GENOMIC DNA]</scope>
    <source>
        <strain evidence="12 13">CCFEE 5817</strain>
    </source>
</reference>
<name>A0ABR0RSY4_9EURO</name>
<evidence type="ECO:0000259" key="11">
    <source>
        <dbReference type="PROSITE" id="PS51210"/>
    </source>
</evidence>
<evidence type="ECO:0000256" key="1">
    <source>
        <dbReference type="ARBA" id="ARBA00008780"/>
    </source>
</evidence>
<feature type="chain" id="PRO_5044990919" description="Lysophospholipase" evidence="10">
    <location>
        <begin position="20"/>
        <end position="660"/>
    </location>
</feature>
<dbReference type="SMART" id="SM00022">
    <property type="entry name" value="PLAc"/>
    <property type="match status" value="1"/>
</dbReference>
<evidence type="ECO:0000256" key="2">
    <source>
        <dbReference type="ARBA" id="ARBA00013274"/>
    </source>
</evidence>
<dbReference type="GO" id="GO:0004622">
    <property type="term" value="F:phosphatidylcholine lysophospholipase activity"/>
    <property type="evidence" value="ECO:0007669"/>
    <property type="project" value="UniProtKB-EC"/>
</dbReference>
<gene>
    <name evidence="12" type="primary">PLB1</name>
    <name evidence="12" type="ORF">PMZ80_004734</name>
</gene>
<dbReference type="RefSeq" id="XP_064731816.1">
    <property type="nucleotide sequence ID" value="XM_064873158.1"/>
</dbReference>
<keyword evidence="4 9" id="KW-0378">Hydrolase</keyword>
<evidence type="ECO:0000313" key="13">
    <source>
        <dbReference type="Proteomes" id="UP001334248"/>
    </source>
</evidence>
<dbReference type="PANTHER" id="PTHR10728">
    <property type="entry name" value="CYTOSOLIC PHOSPHOLIPASE A2"/>
    <property type="match status" value="1"/>
</dbReference>
<accession>A0ABR0RSY4</accession>
<keyword evidence="3 10" id="KW-0732">Signal</keyword>
<dbReference type="EC" id="3.1.1.5" evidence="2 10"/>
<feature type="domain" description="PLA2c" evidence="11">
    <location>
        <begin position="54"/>
        <end position="614"/>
    </location>
</feature>
<dbReference type="PANTHER" id="PTHR10728:SF33">
    <property type="entry name" value="LYSOPHOSPHOLIPASE 1-RELATED"/>
    <property type="match status" value="1"/>
</dbReference>
<feature type="signal peptide" evidence="10">
    <location>
        <begin position="1"/>
        <end position="19"/>
    </location>
</feature>
<dbReference type="Gene3D" id="3.40.1090.10">
    <property type="entry name" value="Cytosolic phospholipase A2 catalytic domain"/>
    <property type="match status" value="1"/>
</dbReference>
<comment type="similarity">
    <text evidence="1 10">Belongs to the lysophospholipase family.</text>
</comment>
<evidence type="ECO:0000256" key="5">
    <source>
        <dbReference type="ARBA" id="ARBA00022963"/>
    </source>
</evidence>
<dbReference type="InterPro" id="IPR016035">
    <property type="entry name" value="Acyl_Trfase/lysoPLipase"/>
</dbReference>
<dbReference type="Proteomes" id="UP001334248">
    <property type="component" value="Unassembled WGS sequence"/>
</dbReference>
<dbReference type="EMBL" id="JAVHJV010000004">
    <property type="protein sequence ID" value="KAK5943726.1"/>
    <property type="molecule type" value="Genomic_DNA"/>
</dbReference>
<dbReference type="Pfam" id="PF01735">
    <property type="entry name" value="PLA2_B"/>
    <property type="match status" value="1"/>
</dbReference>
<comment type="caution">
    <text evidence="12">The sequence shown here is derived from an EMBL/GenBank/DDBJ whole genome shotgun (WGS) entry which is preliminary data.</text>
</comment>
<keyword evidence="6 9" id="KW-0443">Lipid metabolism</keyword>
<keyword evidence="5 9" id="KW-0442">Lipid degradation</keyword>
<organism evidence="12 13">
    <name type="scientific">Knufia obscura</name>
    <dbReference type="NCBI Taxonomy" id="1635080"/>
    <lineage>
        <taxon>Eukaryota</taxon>
        <taxon>Fungi</taxon>
        <taxon>Dikarya</taxon>
        <taxon>Ascomycota</taxon>
        <taxon>Pezizomycotina</taxon>
        <taxon>Eurotiomycetes</taxon>
        <taxon>Chaetothyriomycetidae</taxon>
        <taxon>Chaetothyriales</taxon>
        <taxon>Trichomeriaceae</taxon>
        <taxon>Knufia</taxon>
    </lineage>
</organism>
<dbReference type="SUPFAM" id="SSF52151">
    <property type="entry name" value="FabD/lysophospholipase-like"/>
    <property type="match status" value="1"/>
</dbReference>
<proteinExistence type="inferred from homology"/>
<dbReference type="InterPro" id="IPR002642">
    <property type="entry name" value="LysoPLipase_cat_dom"/>
</dbReference>
<evidence type="ECO:0000256" key="8">
    <source>
        <dbReference type="ARBA" id="ARBA00049531"/>
    </source>
</evidence>
<keyword evidence="13" id="KW-1185">Reference proteome</keyword>
<evidence type="ECO:0000256" key="10">
    <source>
        <dbReference type="RuleBase" id="RU362103"/>
    </source>
</evidence>
<comment type="catalytic activity">
    <reaction evidence="8 10">
        <text>a 1-acyl-sn-glycero-3-phosphocholine + H2O = sn-glycerol 3-phosphocholine + a fatty acid + H(+)</text>
        <dbReference type="Rhea" id="RHEA:15177"/>
        <dbReference type="ChEBI" id="CHEBI:15377"/>
        <dbReference type="ChEBI" id="CHEBI:15378"/>
        <dbReference type="ChEBI" id="CHEBI:16870"/>
        <dbReference type="ChEBI" id="CHEBI:28868"/>
        <dbReference type="ChEBI" id="CHEBI:58168"/>
        <dbReference type="EC" id="3.1.1.5"/>
    </reaction>
</comment>
<keyword evidence="7" id="KW-0325">Glycoprotein</keyword>
<protein>
    <recommendedName>
        <fullName evidence="2 10">Lysophospholipase</fullName>
        <ecNumber evidence="2 10">3.1.1.5</ecNumber>
    </recommendedName>
</protein>
<sequence length="660" mass="70809">MKFTTCAAALSSVAGIAQASAVSQEAHHEALNALVNLRRALPNSPEGYTPSDVDCPSTPPSVRLADSLSQNEAEWVQRRRSNTIEPMREFLSRMNITDFDAGQYIDNNRDNASALPNIGIAFSGGGWRALINGAGVLSAFDSRTDNSTNTGQLGGLLQSSTYIAGLSGGNWLVGSIYVNNFTTVTALRNDPTVWEFGNSILEGPPTGGIQILNTAEYYSNLLDQVEGKRDAGYDASLTDYWGRALSYQLVNASNGGPAYTWSSIALTEGFQNADQPFPISIADARAPDQTIISLNSSVFEFNPFEMGTWDPTTFGFMPTQYLGTNMTNGSVADNVRCTVGFDNAGFVMGTSSSLFNTLILQLNDSSLDIPDALRTAVGSLLSGIGSNNNDIADYEPNPFYGWNPTGNSYNADNRSLTLVDGGLDNQNIPFNPLIQPARELDVIFANDNSADTPTNWPNGSSLVQTYMRSMEPIGNGTAFPSVPDTQTFINLGLNTRPTFFGCDASNITSSSPSLDGSSNAVIPPLIVYIPNYPYVTYSNQPTVTLSTNDTYRDAMIANGYEVATMANATLPGYENWPMCVACAVLSRSFDRTGTEVPQACQDCFTQYCWDGTVNSSDPGTYDPQPRLEEINIQSGAMASARFSGVVVALVAFGTALALML</sequence>
<dbReference type="PROSITE" id="PS51210">
    <property type="entry name" value="PLA2C"/>
    <property type="match status" value="1"/>
</dbReference>
<evidence type="ECO:0000256" key="4">
    <source>
        <dbReference type="ARBA" id="ARBA00022801"/>
    </source>
</evidence>
<evidence type="ECO:0000256" key="7">
    <source>
        <dbReference type="ARBA" id="ARBA00023180"/>
    </source>
</evidence>